<dbReference type="SUPFAM" id="SSF57667">
    <property type="entry name" value="beta-beta-alpha zinc fingers"/>
    <property type="match status" value="4"/>
</dbReference>
<dbReference type="Gene3D" id="6.10.140.140">
    <property type="match status" value="1"/>
</dbReference>
<comment type="subcellular location">
    <subcellularLocation>
        <location evidence="1">Nucleus</location>
    </subcellularLocation>
</comment>
<evidence type="ECO:0000259" key="14">
    <source>
        <dbReference type="PROSITE" id="PS50805"/>
    </source>
</evidence>
<feature type="domain" description="C2H2-type" evidence="13">
    <location>
        <begin position="498"/>
        <end position="525"/>
    </location>
</feature>
<dbReference type="InterPro" id="IPR036236">
    <property type="entry name" value="Znf_C2H2_sf"/>
</dbReference>
<dbReference type="EMBL" id="LWLT01000020">
    <property type="status" value="NOT_ANNOTATED_CDS"/>
    <property type="molecule type" value="Genomic_DNA"/>
</dbReference>
<dbReference type="FunFam" id="3.30.160.60:FF:001270">
    <property type="entry name" value="zinc finger protein 583 isoform X1"/>
    <property type="match status" value="1"/>
</dbReference>
<dbReference type="InterPro" id="IPR036051">
    <property type="entry name" value="KRAB_dom_sf"/>
</dbReference>
<evidence type="ECO:0000256" key="4">
    <source>
        <dbReference type="ARBA" id="ARBA00022737"/>
    </source>
</evidence>
<comment type="similarity">
    <text evidence="2">Belongs to the krueppel C2H2-type zinc-finger protein family.</text>
</comment>
<dbReference type="GO" id="GO:0003677">
    <property type="term" value="F:DNA binding"/>
    <property type="evidence" value="ECO:0007669"/>
    <property type="project" value="UniProtKB-KW"/>
</dbReference>
<dbReference type="GO" id="GO:0008270">
    <property type="term" value="F:zinc ion binding"/>
    <property type="evidence" value="ECO:0007669"/>
    <property type="project" value="UniProtKB-KW"/>
</dbReference>
<dbReference type="InterPro" id="IPR001909">
    <property type="entry name" value="KRAB"/>
</dbReference>
<dbReference type="OMA" id="NCGKHPF"/>
<dbReference type="InterPro" id="IPR013087">
    <property type="entry name" value="Znf_C2H2_type"/>
</dbReference>
<evidence type="ECO:0000256" key="1">
    <source>
        <dbReference type="ARBA" id="ARBA00004123"/>
    </source>
</evidence>
<keyword evidence="6" id="KW-0862">Zinc</keyword>
<evidence type="ECO:0000256" key="5">
    <source>
        <dbReference type="ARBA" id="ARBA00022771"/>
    </source>
</evidence>
<protein>
    <submittedName>
        <fullName evidence="15">Uncharacterized protein</fullName>
    </submittedName>
</protein>
<dbReference type="Pfam" id="PF13465">
    <property type="entry name" value="zf-H2C2_2"/>
    <property type="match status" value="1"/>
</dbReference>
<keyword evidence="10" id="KW-0539">Nucleus</keyword>
<evidence type="ECO:0000256" key="11">
    <source>
        <dbReference type="PROSITE-ProRule" id="PRU00042"/>
    </source>
</evidence>
<feature type="domain" description="C2H2-type" evidence="13">
    <location>
        <begin position="470"/>
        <end position="497"/>
    </location>
</feature>
<evidence type="ECO:0000256" key="12">
    <source>
        <dbReference type="SAM" id="MobiDB-lite"/>
    </source>
</evidence>
<dbReference type="Proteomes" id="UP000291000">
    <property type="component" value="Chromosome 18"/>
</dbReference>
<feature type="domain" description="C2H2-type" evidence="13">
    <location>
        <begin position="442"/>
        <end position="469"/>
    </location>
</feature>
<dbReference type="Gene3D" id="3.30.160.60">
    <property type="entry name" value="Classic Zinc Finger"/>
    <property type="match status" value="6"/>
</dbReference>
<reference evidence="15" key="2">
    <citation type="submission" date="2025-08" db="UniProtKB">
        <authorList>
            <consortium name="Ensembl"/>
        </authorList>
    </citation>
    <scope>IDENTIFICATION</scope>
</reference>
<dbReference type="SMART" id="SM00349">
    <property type="entry name" value="KRAB"/>
    <property type="match status" value="1"/>
</dbReference>
<dbReference type="FunFam" id="3.30.160.60:FF:000338">
    <property type="entry name" value="zinc finger protein 383"/>
    <property type="match status" value="1"/>
</dbReference>
<dbReference type="PROSITE" id="PS00028">
    <property type="entry name" value="ZINC_FINGER_C2H2_1"/>
    <property type="match status" value="5"/>
</dbReference>
<dbReference type="FunFam" id="3.30.160.60:FF:002343">
    <property type="entry name" value="Zinc finger protein 33A"/>
    <property type="match status" value="1"/>
</dbReference>
<evidence type="ECO:0000256" key="8">
    <source>
        <dbReference type="ARBA" id="ARBA00023125"/>
    </source>
</evidence>
<evidence type="ECO:0000256" key="7">
    <source>
        <dbReference type="ARBA" id="ARBA00023015"/>
    </source>
</evidence>
<dbReference type="InterPro" id="IPR050758">
    <property type="entry name" value="Znf_C2H2-type"/>
</dbReference>
<reference evidence="15" key="3">
    <citation type="submission" date="2025-09" db="UniProtKB">
        <authorList>
            <consortium name="Ensembl"/>
        </authorList>
    </citation>
    <scope>IDENTIFICATION</scope>
</reference>
<evidence type="ECO:0000256" key="2">
    <source>
        <dbReference type="ARBA" id="ARBA00006991"/>
    </source>
</evidence>
<dbReference type="CDD" id="cd07765">
    <property type="entry name" value="KRAB_A-box"/>
    <property type="match status" value="1"/>
</dbReference>
<feature type="domain" description="C2H2-type" evidence="13">
    <location>
        <begin position="414"/>
        <end position="441"/>
    </location>
</feature>
<keyword evidence="16" id="KW-1185">Reference proteome</keyword>
<dbReference type="PANTHER" id="PTHR23234:SF8">
    <property type="entry name" value="C2H2-TYPE DOMAIN-CONTAINING PROTEIN"/>
    <property type="match status" value="1"/>
</dbReference>
<evidence type="ECO:0000313" key="15">
    <source>
        <dbReference type="Ensembl" id="ENSCHIP00000020954.1"/>
    </source>
</evidence>
<feature type="domain" description="C2H2-type" evidence="13">
    <location>
        <begin position="554"/>
        <end position="581"/>
    </location>
</feature>
<keyword evidence="4" id="KW-0677">Repeat</keyword>
<accession>A0A452F9L2</accession>
<reference evidence="15 16" key="1">
    <citation type="submission" date="2016-04" db="EMBL/GenBank/DDBJ databases">
        <title>Polished mammalian reference genomes with single-molecule sequencing and chromosome conformation capture applied to the Capra hircus genome.</title>
        <authorList>
            <person name="Bickhart D.M."/>
            <person name="Koren S."/>
            <person name="Rosen B."/>
            <person name="Hastie A."/>
            <person name="Liachko I."/>
            <person name="Sullivan S.T."/>
            <person name="Burton J."/>
            <person name="Sayre B.L."/>
            <person name="Huson H.J."/>
            <person name="Lee J."/>
            <person name="Lam E."/>
            <person name="Kelley C.M."/>
            <person name="Hutchison J.L."/>
            <person name="Zhou Y."/>
            <person name="Sun J."/>
            <person name="Crisa A."/>
            <person name="Schwartz J.C."/>
            <person name="Hammond J.A."/>
            <person name="Schroeder S.G."/>
            <person name="Liu G.E."/>
            <person name="Dunham M."/>
            <person name="Shendure J."/>
            <person name="Sonstegard T.S."/>
            <person name="Phillippy A.M."/>
            <person name="Van Tassell C.P."/>
            <person name="Smith T.P."/>
        </authorList>
    </citation>
    <scope>NUCLEOTIDE SEQUENCE [LARGE SCALE GENOMIC DNA]</scope>
</reference>
<dbReference type="GO" id="GO:0005634">
    <property type="term" value="C:nucleus"/>
    <property type="evidence" value="ECO:0007669"/>
    <property type="project" value="UniProtKB-SubCell"/>
</dbReference>
<feature type="region of interest" description="Disordered" evidence="12">
    <location>
        <begin position="336"/>
        <end position="362"/>
    </location>
</feature>
<dbReference type="GO" id="GO:0006355">
    <property type="term" value="P:regulation of DNA-templated transcription"/>
    <property type="evidence" value="ECO:0007669"/>
    <property type="project" value="InterPro"/>
</dbReference>
<sequence>MATWNLYFVFQGWLTFQDVALDFTQEEWECLDLGQRELYRDVMLENYRNLASLAGLVVSKPDLVTFLEQMKTPWDVRRLETPAVYTAVSSHNTGGLMSKNPRLENLIQKANLGIFERAYLGNEHLMKDQEYMGVCERPRRCLYGQKETETLSHSVDITAKRNEQCESNCGKHPFQLSTSAEQCISSSKGLNQFLKHAHSLKGNVENLESHPVSTANTHANHSEHRLRLHIHSSTSENQKFKNDGEKSQNNQFEGSVNKGSLFFHQQTVSLCSKMCNVDINGRELIPPSLFNTHHDTVNTEQLLTCNNTSQDLSKSSTPNNYKNIYGGVRSHSCNETGCKTEQDSHPMKHQGPQSSDKDSNNSTWRNIFYQTSGFPLNESAHTEEKIYNCEYGDVSNQSSNLTQQQSFQNPQKSYKCTKCEKAFTNSSSLSRHRKIHSGWKPFKYTECGNTSNQNSELSHHQQIHTGKKPYECKECEKAFMCYSNLSRHQRIHTGERPYKCTECGKAFNQKSCLTDHQRIHTGEKPYKCKECGKAFSQYSNLTQHQRIHTGERPYKCKDCGKDFSKHSGLTYHQRIHTVEKA</sequence>
<dbReference type="PROSITE" id="PS50157">
    <property type="entry name" value="ZINC_FINGER_C2H2_2"/>
    <property type="match status" value="6"/>
</dbReference>
<dbReference type="FunFam" id="3.30.160.60:FF:000016">
    <property type="entry name" value="zinc finger protein 37 homolog"/>
    <property type="match status" value="1"/>
</dbReference>
<organism evidence="15 16">
    <name type="scientific">Capra hircus</name>
    <name type="common">Goat</name>
    <dbReference type="NCBI Taxonomy" id="9925"/>
    <lineage>
        <taxon>Eukaryota</taxon>
        <taxon>Metazoa</taxon>
        <taxon>Chordata</taxon>
        <taxon>Craniata</taxon>
        <taxon>Vertebrata</taxon>
        <taxon>Euteleostomi</taxon>
        <taxon>Mammalia</taxon>
        <taxon>Eutheria</taxon>
        <taxon>Laurasiatheria</taxon>
        <taxon>Artiodactyla</taxon>
        <taxon>Ruminantia</taxon>
        <taxon>Pecora</taxon>
        <taxon>Bovidae</taxon>
        <taxon>Caprinae</taxon>
        <taxon>Capra</taxon>
    </lineage>
</organism>
<feature type="domain" description="C2H2-type" evidence="13">
    <location>
        <begin position="526"/>
        <end position="553"/>
    </location>
</feature>
<dbReference type="GeneTree" id="ENSGT00940000163308"/>
<dbReference type="Bgee" id="ENSCHIG00000019435">
    <property type="expression patterns" value="Expressed in adrenal gland and 4 other cell types or tissues"/>
</dbReference>
<dbReference type="AlphaFoldDB" id="A0A452F9L2"/>
<dbReference type="PANTHER" id="PTHR23234">
    <property type="entry name" value="ZNF44 PROTEIN"/>
    <property type="match status" value="1"/>
</dbReference>
<evidence type="ECO:0000256" key="9">
    <source>
        <dbReference type="ARBA" id="ARBA00023163"/>
    </source>
</evidence>
<evidence type="ECO:0000256" key="6">
    <source>
        <dbReference type="ARBA" id="ARBA00022833"/>
    </source>
</evidence>
<proteinExistence type="inferred from homology"/>
<keyword evidence="8" id="KW-0238">DNA-binding</keyword>
<evidence type="ECO:0000313" key="16">
    <source>
        <dbReference type="Proteomes" id="UP000291000"/>
    </source>
</evidence>
<evidence type="ECO:0000256" key="10">
    <source>
        <dbReference type="ARBA" id="ARBA00023242"/>
    </source>
</evidence>
<evidence type="ECO:0000256" key="3">
    <source>
        <dbReference type="ARBA" id="ARBA00022723"/>
    </source>
</evidence>
<feature type="domain" description="KRAB" evidence="14">
    <location>
        <begin position="14"/>
        <end position="86"/>
    </location>
</feature>
<dbReference type="Ensembl" id="ENSCHIT00000028794.1">
    <property type="protein sequence ID" value="ENSCHIP00000020954.1"/>
    <property type="gene ID" value="ENSCHIG00000019435.1"/>
</dbReference>
<name>A0A452F9L2_CAPHI</name>
<dbReference type="Pfam" id="PF00096">
    <property type="entry name" value="zf-C2H2"/>
    <property type="match status" value="3"/>
</dbReference>
<dbReference type="SMART" id="SM00355">
    <property type="entry name" value="ZnF_C2H2"/>
    <property type="match status" value="6"/>
</dbReference>
<dbReference type="SUPFAM" id="SSF109640">
    <property type="entry name" value="KRAB domain (Kruppel-associated box)"/>
    <property type="match status" value="1"/>
</dbReference>
<keyword evidence="3" id="KW-0479">Metal-binding</keyword>
<keyword evidence="5 11" id="KW-0863">Zinc-finger</keyword>
<feature type="region of interest" description="Disordered" evidence="12">
    <location>
        <begin position="233"/>
        <end position="253"/>
    </location>
</feature>
<dbReference type="Pfam" id="PF01352">
    <property type="entry name" value="KRAB"/>
    <property type="match status" value="1"/>
</dbReference>
<keyword evidence="9" id="KW-0804">Transcription</keyword>
<keyword evidence="7" id="KW-0805">Transcription regulation</keyword>
<evidence type="ECO:0000259" key="13">
    <source>
        <dbReference type="PROSITE" id="PS50157"/>
    </source>
</evidence>
<dbReference type="PROSITE" id="PS50805">
    <property type="entry name" value="KRAB"/>
    <property type="match status" value="1"/>
</dbReference>
<dbReference type="FunFam" id="3.30.160.60:FF:000608">
    <property type="entry name" value="zinc finger protein 286A isoform X1"/>
    <property type="match status" value="1"/>
</dbReference>